<dbReference type="AlphaFoldDB" id="A0A7D5EWX4"/>
<evidence type="ECO:0000313" key="3">
    <source>
        <dbReference type="Proteomes" id="UP000509638"/>
    </source>
</evidence>
<dbReference type="Pfam" id="PF18746">
    <property type="entry name" value="aGPT-Pplase3"/>
    <property type="match status" value="1"/>
</dbReference>
<protein>
    <recommendedName>
        <fullName evidence="1">Alpha-glutamyl/putrescinyl thymine pyrophosphorylase clade 3 domain-containing protein</fullName>
    </recommendedName>
</protein>
<organism evidence="2 3">
    <name type="scientific">Microbacterium oleivorans</name>
    <dbReference type="NCBI Taxonomy" id="273677"/>
    <lineage>
        <taxon>Bacteria</taxon>
        <taxon>Bacillati</taxon>
        <taxon>Actinomycetota</taxon>
        <taxon>Actinomycetes</taxon>
        <taxon>Micrococcales</taxon>
        <taxon>Microbacteriaceae</taxon>
        <taxon>Microbacterium</taxon>
    </lineage>
</organism>
<reference evidence="2 3" key="1">
    <citation type="submission" date="2020-06" db="EMBL/GenBank/DDBJ databases">
        <authorList>
            <person name="Jo H."/>
        </authorList>
    </citation>
    <scope>NUCLEOTIDE SEQUENCE [LARGE SCALE GENOMIC DNA]</scope>
    <source>
        <strain evidence="2 3">I46</strain>
    </source>
</reference>
<dbReference type="InterPro" id="IPR041271">
    <property type="entry name" value="AGPT-Pplase3"/>
</dbReference>
<accession>A0A7D5EWX4</accession>
<sequence>MIRNNYRRDAERIGAALDAFEAEYGALPGILDPSFREGLIDQIIDSEQRVAYFARLRGRTLDANSADPGSTSFDPLRASIIHAERGNYDEAVWLVFLFVHFGRHRLAGWRYVRDVYGRLGDGRLWDWPSVSADPIGFRYWLDDHQQELLAAPGPRGFSNHRKYESLNAWEKTGTGEAFESYVRWILSGGGDHAAFFAQFDVLDPADRFDALYRSMSAVARFGRIARFDYLTTLLKLELVQLDVPHSYLVGATGPLRGAQLLLRGKVGEGLARDLQRELQVLSQSIGIRGDVMEDAVCNWQKSPDAYQRFSG</sequence>
<dbReference type="RefSeq" id="WP_178011783.1">
    <property type="nucleotide sequence ID" value="NZ_CP058316.1"/>
</dbReference>
<dbReference type="Proteomes" id="UP000509638">
    <property type="component" value="Chromosome"/>
</dbReference>
<feature type="domain" description="Alpha-glutamyl/putrescinyl thymine pyrophosphorylase clade 3" evidence="1">
    <location>
        <begin position="36"/>
        <end position="311"/>
    </location>
</feature>
<proteinExistence type="predicted"/>
<name>A0A7D5EWX4_9MICO</name>
<evidence type="ECO:0000313" key="2">
    <source>
        <dbReference type="EMBL" id="QLD11664.1"/>
    </source>
</evidence>
<evidence type="ECO:0000259" key="1">
    <source>
        <dbReference type="Pfam" id="PF18746"/>
    </source>
</evidence>
<dbReference type="EMBL" id="CP058316">
    <property type="protein sequence ID" value="QLD11664.1"/>
    <property type="molecule type" value="Genomic_DNA"/>
</dbReference>
<gene>
    <name evidence="2" type="ORF">HW566_07710</name>
</gene>